<gene>
    <name evidence="1" type="ORF">S01H4_39539</name>
</gene>
<accession>X1CVP9</accession>
<evidence type="ECO:0000313" key="1">
    <source>
        <dbReference type="EMBL" id="GAH00175.1"/>
    </source>
</evidence>
<dbReference type="EMBL" id="BART01021430">
    <property type="protein sequence ID" value="GAH00175.1"/>
    <property type="molecule type" value="Genomic_DNA"/>
</dbReference>
<sequence length="127" mass="14431">MQDNYDYESGEQYVNLGYIPGGAVGLVSFFENPQNTLPFSLDGLPAWETDSTQGLRPLAGIEQITDYEMVVVLVDDPDTARAWIEQLSPRIIEPVNGKKVYNPYQQGHSDQNRCPFEQHNSQINEYF</sequence>
<protein>
    <submittedName>
        <fullName evidence="1">Uncharacterized protein</fullName>
    </submittedName>
</protein>
<organism evidence="1">
    <name type="scientific">marine sediment metagenome</name>
    <dbReference type="NCBI Taxonomy" id="412755"/>
    <lineage>
        <taxon>unclassified sequences</taxon>
        <taxon>metagenomes</taxon>
        <taxon>ecological metagenomes</taxon>
    </lineage>
</organism>
<proteinExistence type="predicted"/>
<dbReference type="AlphaFoldDB" id="X1CVP9"/>
<name>X1CVP9_9ZZZZ</name>
<reference evidence="1" key="1">
    <citation type="journal article" date="2014" name="Front. Microbiol.">
        <title>High frequency of phylogenetically diverse reductive dehalogenase-homologous genes in deep subseafloor sedimentary metagenomes.</title>
        <authorList>
            <person name="Kawai M."/>
            <person name="Futagami T."/>
            <person name="Toyoda A."/>
            <person name="Takaki Y."/>
            <person name="Nishi S."/>
            <person name="Hori S."/>
            <person name="Arai W."/>
            <person name="Tsubouchi T."/>
            <person name="Morono Y."/>
            <person name="Uchiyama I."/>
            <person name="Ito T."/>
            <person name="Fujiyama A."/>
            <person name="Inagaki F."/>
            <person name="Takami H."/>
        </authorList>
    </citation>
    <scope>NUCLEOTIDE SEQUENCE</scope>
    <source>
        <strain evidence="1">Expedition CK06-06</strain>
    </source>
</reference>
<comment type="caution">
    <text evidence="1">The sequence shown here is derived from an EMBL/GenBank/DDBJ whole genome shotgun (WGS) entry which is preliminary data.</text>
</comment>